<protein>
    <recommendedName>
        <fullName evidence="3">Lysozyme inhibitor LprI N-terminal domain-containing protein</fullName>
    </recommendedName>
</protein>
<evidence type="ECO:0008006" key="3">
    <source>
        <dbReference type="Google" id="ProtNLM"/>
    </source>
</evidence>
<dbReference type="Proteomes" id="UP001430954">
    <property type="component" value="Unassembled WGS sequence"/>
</dbReference>
<sequence>MLVLAAASSHPARADAGTGGSDRVAGILDAQRELRDEMSHSKGKYARLNSDAKAKIRERQDRVAELLEGASSLSDLRPDRQVEVVNALEDINTLITENRADHQTCWRERRTGTTMMSTVCATQAERDRLAEDARAFKSDPGVCIPTGTAGAASCGRIGE</sequence>
<keyword evidence="2" id="KW-1185">Reference proteome</keyword>
<evidence type="ECO:0000313" key="2">
    <source>
        <dbReference type="Proteomes" id="UP001430954"/>
    </source>
</evidence>
<dbReference type="EMBL" id="JAINZW010000009">
    <property type="protein sequence ID" value="MBZ4040655.1"/>
    <property type="molecule type" value="Genomic_DNA"/>
</dbReference>
<dbReference type="RefSeq" id="WP_223677108.1">
    <property type="nucleotide sequence ID" value="NZ_JAINZW010000009.1"/>
</dbReference>
<evidence type="ECO:0000313" key="1">
    <source>
        <dbReference type="EMBL" id="MBZ4040655.1"/>
    </source>
</evidence>
<proteinExistence type="predicted"/>
<organism evidence="1 2">
    <name type="scientific">Novilysobacter selenitireducens</name>
    <dbReference type="NCBI Taxonomy" id="2872639"/>
    <lineage>
        <taxon>Bacteria</taxon>
        <taxon>Pseudomonadati</taxon>
        <taxon>Pseudomonadota</taxon>
        <taxon>Gammaproteobacteria</taxon>
        <taxon>Lysobacterales</taxon>
        <taxon>Lysobacteraceae</taxon>
        <taxon>Novilysobacter</taxon>
    </lineage>
</organism>
<reference evidence="1 2" key="1">
    <citation type="submission" date="2021-09" db="EMBL/GenBank/DDBJ databases">
        <title>Lysobacter sp. 13A isolated from the river sediment.</title>
        <authorList>
            <person name="Liu H."/>
            <person name="Li S."/>
            <person name="Mao S."/>
        </authorList>
    </citation>
    <scope>NUCLEOTIDE SEQUENCE [LARGE SCALE GENOMIC DNA]</scope>
    <source>
        <strain evidence="1 2">13A</strain>
    </source>
</reference>
<gene>
    <name evidence="1" type="ORF">K6753_14040</name>
</gene>
<accession>A0ABS7T9W9</accession>
<comment type="caution">
    <text evidence="1">The sequence shown here is derived from an EMBL/GenBank/DDBJ whole genome shotgun (WGS) entry which is preliminary data.</text>
</comment>
<name>A0ABS7T9W9_9GAMM</name>